<evidence type="ECO:0000259" key="3">
    <source>
        <dbReference type="Pfam" id="PF25944"/>
    </source>
</evidence>
<dbReference type="SUPFAM" id="SSF111369">
    <property type="entry name" value="HlyD-like secretion proteins"/>
    <property type="match status" value="1"/>
</dbReference>
<name>A0ABU3L1T1_9FLAO</name>
<sequence>MKTLLKNSIPLIALLVLVSCGNDKSAQQAGRGQQAQSVPVFKVPIKSVTAYIDFPANIEGIINSEVRAKISGYITDVLVDEGDKVYKGQPLFKLETQTLSEDAAAAKANVNAAQVEVDKLKPLVDKEIISPVQLETAKAKLQQAKSNYSSITANIGYGTIKSPVNGYVGQIRLRTGALVSPSSQQPLTTVSDISDVYAYFSINEKEYLDFLQNTEGSSKEEKIKNSPPVTLILANGTEYPEKGKIETINSQVSRSTGTISIRARFENKNGLLTNGNSGTIKIPIEYNDVVVVPQQSTFQQQEKTFVYTVAKDTTAASQAIDIRASAENLYVIGSGLKEGATVVGKGLGKLRSGMSIKPQEVPFDSLAKPIQQEFR</sequence>
<dbReference type="Proteomes" id="UP001250656">
    <property type="component" value="Unassembled WGS sequence"/>
</dbReference>
<dbReference type="Gene3D" id="2.40.420.20">
    <property type="match status" value="1"/>
</dbReference>
<comment type="caution">
    <text evidence="4">The sequence shown here is derived from an EMBL/GenBank/DDBJ whole genome shotgun (WGS) entry which is preliminary data.</text>
</comment>
<evidence type="ECO:0000313" key="4">
    <source>
        <dbReference type="EMBL" id="MDT7827368.1"/>
    </source>
</evidence>
<dbReference type="Pfam" id="PF25917">
    <property type="entry name" value="BSH_RND"/>
    <property type="match status" value="1"/>
</dbReference>
<dbReference type="PANTHER" id="PTHR30158:SF23">
    <property type="entry name" value="MULTIDRUG RESISTANCE PROTEIN MEXA"/>
    <property type="match status" value="1"/>
</dbReference>
<feature type="domain" description="Multidrug resistance protein MdtA-like beta-barrel" evidence="3">
    <location>
        <begin position="209"/>
        <end position="281"/>
    </location>
</feature>
<evidence type="ECO:0000259" key="2">
    <source>
        <dbReference type="Pfam" id="PF25917"/>
    </source>
</evidence>
<dbReference type="Gene3D" id="2.40.50.100">
    <property type="match status" value="1"/>
</dbReference>
<evidence type="ECO:0000256" key="1">
    <source>
        <dbReference type="ARBA" id="ARBA00009477"/>
    </source>
</evidence>
<dbReference type="Gene3D" id="1.10.287.470">
    <property type="entry name" value="Helix hairpin bin"/>
    <property type="match status" value="1"/>
</dbReference>
<proteinExistence type="inferred from homology"/>
<organism evidence="4 5">
    <name type="scientific">Pricia mediterranea</name>
    <dbReference type="NCBI Taxonomy" id="3076079"/>
    <lineage>
        <taxon>Bacteria</taxon>
        <taxon>Pseudomonadati</taxon>
        <taxon>Bacteroidota</taxon>
        <taxon>Flavobacteriia</taxon>
        <taxon>Flavobacteriales</taxon>
        <taxon>Flavobacteriaceae</taxon>
        <taxon>Pricia</taxon>
    </lineage>
</organism>
<dbReference type="InterPro" id="IPR058626">
    <property type="entry name" value="MdtA-like_b-barrel"/>
</dbReference>
<dbReference type="PROSITE" id="PS51257">
    <property type="entry name" value="PROKAR_LIPOPROTEIN"/>
    <property type="match status" value="1"/>
</dbReference>
<dbReference type="Pfam" id="PF25944">
    <property type="entry name" value="Beta-barrel_RND"/>
    <property type="match status" value="1"/>
</dbReference>
<reference evidence="4 5" key="1">
    <citation type="submission" date="2023-09" db="EMBL/GenBank/DDBJ databases">
        <title>Novel taxa isolated from Blanes Bay.</title>
        <authorList>
            <person name="Rey-Velasco X."/>
            <person name="Lucena T."/>
        </authorList>
    </citation>
    <scope>NUCLEOTIDE SEQUENCE [LARGE SCALE GENOMIC DNA]</scope>
    <source>
        <strain evidence="4 5">S334</strain>
    </source>
</reference>
<gene>
    <name evidence="4" type="ORF">RQM65_01655</name>
</gene>
<keyword evidence="5" id="KW-1185">Reference proteome</keyword>
<feature type="domain" description="Multidrug resistance protein MdtA-like barrel-sandwich hybrid" evidence="2">
    <location>
        <begin position="65"/>
        <end position="190"/>
    </location>
</feature>
<comment type="similarity">
    <text evidence="1">Belongs to the membrane fusion protein (MFP) (TC 8.A.1) family.</text>
</comment>
<dbReference type="PANTHER" id="PTHR30158">
    <property type="entry name" value="ACRA/E-RELATED COMPONENT OF DRUG EFFLUX TRANSPORTER"/>
    <property type="match status" value="1"/>
</dbReference>
<accession>A0ABU3L1T1</accession>
<evidence type="ECO:0000313" key="5">
    <source>
        <dbReference type="Proteomes" id="UP001250656"/>
    </source>
</evidence>
<dbReference type="InterPro" id="IPR006143">
    <property type="entry name" value="RND_pump_MFP"/>
</dbReference>
<dbReference type="RefSeq" id="WP_314012249.1">
    <property type="nucleotide sequence ID" value="NZ_JAVTTP010000001.1"/>
</dbReference>
<protein>
    <submittedName>
        <fullName evidence="4">Efflux RND transporter periplasmic adaptor subunit</fullName>
    </submittedName>
</protein>
<dbReference type="EMBL" id="JAVTTP010000001">
    <property type="protein sequence ID" value="MDT7827368.1"/>
    <property type="molecule type" value="Genomic_DNA"/>
</dbReference>
<dbReference type="NCBIfam" id="TIGR01730">
    <property type="entry name" value="RND_mfp"/>
    <property type="match status" value="1"/>
</dbReference>
<dbReference type="Gene3D" id="2.40.30.170">
    <property type="match status" value="1"/>
</dbReference>
<dbReference type="InterPro" id="IPR058625">
    <property type="entry name" value="MdtA-like_BSH"/>
</dbReference>